<dbReference type="GO" id="GO:0016020">
    <property type="term" value="C:membrane"/>
    <property type="evidence" value="ECO:0007669"/>
    <property type="project" value="TreeGrafter"/>
</dbReference>
<dbReference type="AlphaFoldDB" id="A6TRK0"/>
<keyword evidence="1" id="KW-0812">Transmembrane</keyword>
<accession>A6TRK0</accession>
<dbReference type="eggNOG" id="COG0726">
    <property type="taxonomic scope" value="Bacteria"/>
</dbReference>
<dbReference type="GO" id="GO:0005975">
    <property type="term" value="P:carbohydrate metabolic process"/>
    <property type="evidence" value="ECO:0007669"/>
    <property type="project" value="InterPro"/>
</dbReference>
<gene>
    <name evidence="3" type="ordered locus">Amet_2666</name>
</gene>
<dbReference type="InterPro" id="IPR011330">
    <property type="entry name" value="Glyco_hydro/deAcase_b/a-brl"/>
</dbReference>
<protein>
    <submittedName>
        <fullName evidence="3">Polysaccharide deacetylase</fullName>
    </submittedName>
</protein>
<keyword evidence="4" id="KW-1185">Reference proteome</keyword>
<dbReference type="PANTHER" id="PTHR10587">
    <property type="entry name" value="GLYCOSYL TRANSFERASE-RELATED"/>
    <property type="match status" value="1"/>
</dbReference>
<evidence type="ECO:0000259" key="2">
    <source>
        <dbReference type="PROSITE" id="PS51677"/>
    </source>
</evidence>
<evidence type="ECO:0000313" key="3">
    <source>
        <dbReference type="EMBL" id="ABR48818.1"/>
    </source>
</evidence>
<dbReference type="InterPro" id="IPR050248">
    <property type="entry name" value="Polysacc_deacetylase_ArnD"/>
</dbReference>
<evidence type="ECO:0000313" key="4">
    <source>
        <dbReference type="Proteomes" id="UP000001572"/>
    </source>
</evidence>
<dbReference type="Pfam" id="PF01522">
    <property type="entry name" value="Polysacc_deac_1"/>
    <property type="match status" value="1"/>
</dbReference>
<feature type="domain" description="NodB homology" evidence="2">
    <location>
        <begin position="58"/>
        <end position="236"/>
    </location>
</feature>
<dbReference type="Gene3D" id="3.20.20.370">
    <property type="entry name" value="Glycoside hydrolase/deacetylase"/>
    <property type="match status" value="1"/>
</dbReference>
<dbReference type="CDD" id="cd10950">
    <property type="entry name" value="CE4_BsYlxY_like"/>
    <property type="match status" value="1"/>
</dbReference>
<dbReference type="RefSeq" id="WP_012063791.1">
    <property type="nucleotide sequence ID" value="NC_009633.1"/>
</dbReference>
<keyword evidence="1" id="KW-0472">Membrane</keyword>
<organism evidence="3 4">
    <name type="scientific">Alkaliphilus metalliredigens (strain QYMF)</name>
    <dbReference type="NCBI Taxonomy" id="293826"/>
    <lineage>
        <taxon>Bacteria</taxon>
        <taxon>Bacillati</taxon>
        <taxon>Bacillota</taxon>
        <taxon>Clostridia</taxon>
        <taxon>Peptostreptococcales</taxon>
        <taxon>Natronincolaceae</taxon>
        <taxon>Alkaliphilus</taxon>
    </lineage>
</organism>
<proteinExistence type="predicted"/>
<dbReference type="OrthoDB" id="9806342at2"/>
<evidence type="ECO:0000256" key="1">
    <source>
        <dbReference type="SAM" id="Phobius"/>
    </source>
</evidence>
<dbReference type="EMBL" id="CP000724">
    <property type="protein sequence ID" value="ABR48818.1"/>
    <property type="molecule type" value="Genomic_DNA"/>
</dbReference>
<reference evidence="4" key="1">
    <citation type="journal article" date="2016" name="Genome Announc.">
        <title>Complete genome sequence of Alkaliphilus metalliredigens strain QYMF, an alkaliphilic and metal-reducing bacterium isolated from borax-contaminated leachate ponds.</title>
        <authorList>
            <person name="Hwang C."/>
            <person name="Copeland A."/>
            <person name="Lucas S."/>
            <person name="Lapidus A."/>
            <person name="Barry K."/>
            <person name="Detter J.C."/>
            <person name="Glavina Del Rio T."/>
            <person name="Hammon N."/>
            <person name="Israni S."/>
            <person name="Dalin E."/>
            <person name="Tice H."/>
            <person name="Pitluck S."/>
            <person name="Chertkov O."/>
            <person name="Brettin T."/>
            <person name="Bruce D."/>
            <person name="Han C."/>
            <person name="Schmutz J."/>
            <person name="Larimer F."/>
            <person name="Land M.L."/>
            <person name="Hauser L."/>
            <person name="Kyrpides N."/>
            <person name="Mikhailova N."/>
            <person name="Ye Q."/>
            <person name="Zhou J."/>
            <person name="Richardson P."/>
            <person name="Fields M.W."/>
        </authorList>
    </citation>
    <scope>NUCLEOTIDE SEQUENCE [LARGE SCALE GENOMIC DNA]</scope>
    <source>
        <strain evidence="4">QYMF</strain>
    </source>
</reference>
<dbReference type="SUPFAM" id="SSF88713">
    <property type="entry name" value="Glycoside hydrolase/deacetylase"/>
    <property type="match status" value="1"/>
</dbReference>
<dbReference type="GO" id="GO:0016810">
    <property type="term" value="F:hydrolase activity, acting on carbon-nitrogen (but not peptide) bonds"/>
    <property type="evidence" value="ECO:0007669"/>
    <property type="project" value="InterPro"/>
</dbReference>
<dbReference type="KEGG" id="amt:Amet_2666"/>
<dbReference type="STRING" id="293826.Amet_2666"/>
<dbReference type="PANTHER" id="PTHR10587:SF80">
    <property type="entry name" value="CHITOOLIGOSACCHARIDE DEACETYLASE"/>
    <property type="match status" value="1"/>
</dbReference>
<name>A6TRK0_ALKMQ</name>
<dbReference type="HOGENOM" id="CLU_021264_0_2_9"/>
<sequence length="244" mass="27603">MLIIINKNMLKLIIAVVLIALVIAVGTILYNRTDDRAVMNMYEEMIPQPIDKGDQASDHIAFACNVDWGNEVIPEMLRVLEEKDVKITFFVTGRWAKSFPSEFQEIIKAGHEIGSHGYHHSDYSKLSLQENKRQIQDSEEVIMKYTNVKPTLFAPPSGAFNENTLKAAEALGYQTILWTIDTIDWRKDSTKDVIIRRVVERDDHGGAIILMHPMPETAKALPNLIEKMAEKGLNVGRVTDVLTK</sequence>
<dbReference type="PROSITE" id="PS51677">
    <property type="entry name" value="NODB"/>
    <property type="match status" value="1"/>
</dbReference>
<dbReference type="InterPro" id="IPR002509">
    <property type="entry name" value="NODB_dom"/>
</dbReference>
<feature type="transmembrane region" description="Helical" evidence="1">
    <location>
        <begin position="12"/>
        <end position="30"/>
    </location>
</feature>
<keyword evidence="1" id="KW-1133">Transmembrane helix</keyword>
<dbReference type="Proteomes" id="UP000001572">
    <property type="component" value="Chromosome"/>
</dbReference>